<dbReference type="Proteomes" id="UP000799750">
    <property type="component" value="Unassembled WGS sequence"/>
</dbReference>
<dbReference type="EMBL" id="MU004185">
    <property type="protein sequence ID" value="KAF2498613.1"/>
    <property type="molecule type" value="Genomic_DNA"/>
</dbReference>
<evidence type="ECO:0000256" key="6">
    <source>
        <dbReference type="ARBA" id="ARBA00023242"/>
    </source>
</evidence>
<evidence type="ECO:0000256" key="1">
    <source>
        <dbReference type="ARBA" id="ARBA00022723"/>
    </source>
</evidence>
<evidence type="ECO:0000256" key="3">
    <source>
        <dbReference type="ARBA" id="ARBA00023015"/>
    </source>
</evidence>
<proteinExistence type="predicted"/>
<evidence type="ECO:0000256" key="2">
    <source>
        <dbReference type="ARBA" id="ARBA00022833"/>
    </source>
</evidence>
<keyword evidence="5" id="KW-0804">Transcription</keyword>
<dbReference type="SMART" id="SM00066">
    <property type="entry name" value="GAL4"/>
    <property type="match status" value="1"/>
</dbReference>
<evidence type="ECO:0000313" key="8">
    <source>
        <dbReference type="EMBL" id="KAF2498613.1"/>
    </source>
</evidence>
<evidence type="ECO:0000256" key="5">
    <source>
        <dbReference type="ARBA" id="ARBA00023163"/>
    </source>
</evidence>
<keyword evidence="1" id="KW-0479">Metal-binding</keyword>
<keyword evidence="2" id="KW-0862">Zinc</keyword>
<dbReference type="PROSITE" id="PS50048">
    <property type="entry name" value="ZN2_CY6_FUNGAL_2"/>
    <property type="match status" value="1"/>
</dbReference>
<dbReference type="GO" id="GO:0008270">
    <property type="term" value="F:zinc ion binding"/>
    <property type="evidence" value="ECO:0007669"/>
    <property type="project" value="InterPro"/>
</dbReference>
<dbReference type="PANTHER" id="PTHR36206">
    <property type="entry name" value="ASPERCRYPTIN BIOSYNTHESIS CLUSTER-SPECIFIC TRANSCRIPTION REGULATOR ATNN-RELATED"/>
    <property type="match status" value="1"/>
</dbReference>
<keyword evidence="3" id="KW-0805">Transcription regulation</keyword>
<evidence type="ECO:0000256" key="4">
    <source>
        <dbReference type="ARBA" id="ARBA00023125"/>
    </source>
</evidence>
<name>A0A6A6R4C1_9PEZI</name>
<gene>
    <name evidence="8" type="ORF">BU16DRAFT_524701</name>
</gene>
<sequence>MTAHHGASESSTQLYAILEKTSSSSRSFVMGGSTKSSCRIKARRPNAKVRTGCETCKIRKIKCDEAKPHCLRCTSTGRKCDGYSTSPVGRSFVNFNQSTIKPFIRADKSLHSLAGSPEESRYLNYYFHRAGPRLSGNLDSDLWMRIVLQFASVEPAIRHATMVISYLYERGMEQRQTACPLVLPAQGKRFYLKHYNEAIRCLIARMQIESNALEISLVTCILFVCMEILRAEHTEFAMAHFLSGLDILATLRARRRLGIPSASQKLLTSPESTTLTFVEDKLVPAFARFTMTALLFGHSAPQLYLSPSSTTGGLVLYIPDKFSTLHEARLSLFDIMNLALMTIMKYNRKKYDPCGFFPGELDEHAQFCAVIPQWLAAFDASTATICTTPSLHEASTVLRILYTVTHIWLTCCMDPTEMAYDTHLPAFKLALALSTQVLESGAGLP</sequence>
<keyword evidence="9" id="KW-1185">Reference proteome</keyword>
<evidence type="ECO:0000259" key="7">
    <source>
        <dbReference type="PROSITE" id="PS50048"/>
    </source>
</evidence>
<dbReference type="Pfam" id="PF00172">
    <property type="entry name" value="Zn_clus"/>
    <property type="match status" value="1"/>
</dbReference>
<dbReference type="Pfam" id="PF11951">
    <property type="entry name" value="Fungal_trans_2"/>
    <property type="match status" value="1"/>
</dbReference>
<protein>
    <recommendedName>
        <fullName evidence="7">Zn(2)-C6 fungal-type domain-containing protein</fullName>
    </recommendedName>
</protein>
<keyword evidence="4" id="KW-0238">DNA-binding</keyword>
<dbReference type="OrthoDB" id="2593732at2759"/>
<dbReference type="GO" id="GO:0000981">
    <property type="term" value="F:DNA-binding transcription factor activity, RNA polymerase II-specific"/>
    <property type="evidence" value="ECO:0007669"/>
    <property type="project" value="InterPro"/>
</dbReference>
<dbReference type="SUPFAM" id="SSF57701">
    <property type="entry name" value="Zn2/Cys6 DNA-binding domain"/>
    <property type="match status" value="1"/>
</dbReference>
<organism evidence="8 9">
    <name type="scientific">Lophium mytilinum</name>
    <dbReference type="NCBI Taxonomy" id="390894"/>
    <lineage>
        <taxon>Eukaryota</taxon>
        <taxon>Fungi</taxon>
        <taxon>Dikarya</taxon>
        <taxon>Ascomycota</taxon>
        <taxon>Pezizomycotina</taxon>
        <taxon>Dothideomycetes</taxon>
        <taxon>Pleosporomycetidae</taxon>
        <taxon>Mytilinidiales</taxon>
        <taxon>Mytilinidiaceae</taxon>
        <taxon>Lophium</taxon>
    </lineage>
</organism>
<dbReference type="InterPro" id="IPR001138">
    <property type="entry name" value="Zn2Cys6_DnaBD"/>
</dbReference>
<dbReference type="PROSITE" id="PS00463">
    <property type="entry name" value="ZN2_CY6_FUNGAL_1"/>
    <property type="match status" value="1"/>
</dbReference>
<dbReference type="AlphaFoldDB" id="A0A6A6R4C1"/>
<reference evidence="8" key="1">
    <citation type="journal article" date="2020" name="Stud. Mycol.">
        <title>101 Dothideomycetes genomes: a test case for predicting lifestyles and emergence of pathogens.</title>
        <authorList>
            <person name="Haridas S."/>
            <person name="Albert R."/>
            <person name="Binder M."/>
            <person name="Bloem J."/>
            <person name="Labutti K."/>
            <person name="Salamov A."/>
            <person name="Andreopoulos B."/>
            <person name="Baker S."/>
            <person name="Barry K."/>
            <person name="Bills G."/>
            <person name="Bluhm B."/>
            <person name="Cannon C."/>
            <person name="Castanera R."/>
            <person name="Culley D."/>
            <person name="Daum C."/>
            <person name="Ezra D."/>
            <person name="Gonzalez J."/>
            <person name="Henrissat B."/>
            <person name="Kuo A."/>
            <person name="Liang C."/>
            <person name="Lipzen A."/>
            <person name="Lutzoni F."/>
            <person name="Magnuson J."/>
            <person name="Mondo S."/>
            <person name="Nolan M."/>
            <person name="Ohm R."/>
            <person name="Pangilinan J."/>
            <person name="Park H.-J."/>
            <person name="Ramirez L."/>
            <person name="Alfaro M."/>
            <person name="Sun H."/>
            <person name="Tritt A."/>
            <person name="Yoshinaga Y."/>
            <person name="Zwiers L.-H."/>
            <person name="Turgeon B."/>
            <person name="Goodwin S."/>
            <person name="Spatafora J."/>
            <person name="Crous P."/>
            <person name="Grigoriev I."/>
        </authorList>
    </citation>
    <scope>NUCLEOTIDE SEQUENCE</scope>
    <source>
        <strain evidence="8">CBS 269.34</strain>
    </source>
</reference>
<feature type="non-terminal residue" evidence="8">
    <location>
        <position position="445"/>
    </location>
</feature>
<dbReference type="InterPro" id="IPR036864">
    <property type="entry name" value="Zn2-C6_fun-type_DNA-bd_sf"/>
</dbReference>
<keyword evidence="6" id="KW-0539">Nucleus</keyword>
<dbReference type="PANTHER" id="PTHR36206:SF4">
    <property type="entry name" value="HYPOTHETICAL CONSERVED PROTEIN (EUROFUNG)-RELATED"/>
    <property type="match status" value="1"/>
</dbReference>
<dbReference type="InterPro" id="IPR021858">
    <property type="entry name" value="Fun_TF"/>
</dbReference>
<evidence type="ECO:0000313" key="9">
    <source>
        <dbReference type="Proteomes" id="UP000799750"/>
    </source>
</evidence>
<dbReference type="Gene3D" id="4.10.240.10">
    <property type="entry name" value="Zn(2)-C6 fungal-type DNA-binding domain"/>
    <property type="match status" value="1"/>
</dbReference>
<dbReference type="CDD" id="cd00067">
    <property type="entry name" value="GAL4"/>
    <property type="match status" value="1"/>
</dbReference>
<feature type="domain" description="Zn(2)-C6 fungal-type" evidence="7">
    <location>
        <begin position="52"/>
        <end position="80"/>
    </location>
</feature>
<dbReference type="InterPro" id="IPR052360">
    <property type="entry name" value="Transcr_Regulatory_Proteins"/>
</dbReference>
<accession>A0A6A6R4C1</accession>
<dbReference type="GO" id="GO:0003677">
    <property type="term" value="F:DNA binding"/>
    <property type="evidence" value="ECO:0007669"/>
    <property type="project" value="UniProtKB-KW"/>
</dbReference>